<keyword evidence="1" id="KW-0732">Signal</keyword>
<name>C6T5X5_SOYBN</name>
<feature type="chain" id="PRO_5002971158" description="Secreted protein" evidence="1">
    <location>
        <begin position="19"/>
        <end position="70"/>
    </location>
</feature>
<evidence type="ECO:0008006" key="3">
    <source>
        <dbReference type="Google" id="ProtNLM"/>
    </source>
</evidence>
<proteinExistence type="evidence at transcript level"/>
<accession>C6T5X5</accession>
<sequence>MITRFLAQFCKTLLYILAASTRGAKEIHHNQRSSFFSLVQNFAELFISGEFSYTFNGTEIIIFIRQTFLI</sequence>
<evidence type="ECO:0000313" key="2">
    <source>
        <dbReference type="EMBL" id="ACU17167.1"/>
    </source>
</evidence>
<feature type="signal peptide" evidence="1">
    <location>
        <begin position="1"/>
        <end position="18"/>
    </location>
</feature>
<dbReference type="AlphaFoldDB" id="C6T5X5"/>
<organism evidence="2">
    <name type="scientific">Glycine max</name>
    <name type="common">Soybean</name>
    <name type="synonym">Glycine hispida</name>
    <dbReference type="NCBI Taxonomy" id="3847"/>
    <lineage>
        <taxon>Eukaryota</taxon>
        <taxon>Viridiplantae</taxon>
        <taxon>Streptophyta</taxon>
        <taxon>Embryophyta</taxon>
        <taxon>Tracheophyta</taxon>
        <taxon>Spermatophyta</taxon>
        <taxon>Magnoliopsida</taxon>
        <taxon>eudicotyledons</taxon>
        <taxon>Gunneridae</taxon>
        <taxon>Pentapetalae</taxon>
        <taxon>rosids</taxon>
        <taxon>fabids</taxon>
        <taxon>Fabales</taxon>
        <taxon>Fabaceae</taxon>
        <taxon>Papilionoideae</taxon>
        <taxon>50 kb inversion clade</taxon>
        <taxon>NPAAA clade</taxon>
        <taxon>indigoferoid/millettioid clade</taxon>
        <taxon>Phaseoleae</taxon>
        <taxon>Glycine</taxon>
        <taxon>Glycine subgen. Soja</taxon>
    </lineage>
</organism>
<protein>
    <recommendedName>
        <fullName evidence="3">Secreted protein</fullName>
    </recommendedName>
</protein>
<feature type="non-terminal residue" evidence="2">
    <location>
        <position position="70"/>
    </location>
</feature>
<reference evidence="2" key="1">
    <citation type="submission" date="2009-08" db="EMBL/GenBank/DDBJ databases">
        <authorList>
            <person name="Cheung F."/>
            <person name="Xiao Y."/>
            <person name="Chan A."/>
            <person name="Moskal W."/>
            <person name="Town C.D."/>
        </authorList>
    </citation>
    <scope>NUCLEOTIDE SEQUENCE</scope>
</reference>
<dbReference type="EMBL" id="BT092839">
    <property type="protein sequence ID" value="ACU17167.1"/>
    <property type="molecule type" value="mRNA"/>
</dbReference>
<evidence type="ECO:0000256" key="1">
    <source>
        <dbReference type="SAM" id="SignalP"/>
    </source>
</evidence>